<evidence type="ECO:0000313" key="3">
    <source>
        <dbReference type="Proteomes" id="UP001302126"/>
    </source>
</evidence>
<sequence>MLLYLRFSIYLLSPVSGSRVIQPDSGHFSFLVVVAENLPEIRRRQRAISVRCRLIKYFLLFFYQDGLDHGSVLLPGSAVVQTMGITHWLHLKKSYALIIVLRLVDSVELVIEEISNRKATVPVHASMISLTQLECSWSDHYHRPSSLHIRFINCFRSGDTLRNTLCESDILESMRVCDIYIPRYE</sequence>
<protein>
    <submittedName>
        <fullName evidence="2">Uncharacterized protein</fullName>
    </submittedName>
</protein>
<name>A0AAN6X0F8_9PEZI</name>
<evidence type="ECO:0000256" key="1">
    <source>
        <dbReference type="SAM" id="SignalP"/>
    </source>
</evidence>
<reference evidence="2" key="2">
    <citation type="submission" date="2023-05" db="EMBL/GenBank/DDBJ databases">
        <authorList>
            <consortium name="Lawrence Berkeley National Laboratory"/>
            <person name="Steindorff A."/>
            <person name="Hensen N."/>
            <person name="Bonometti L."/>
            <person name="Westerberg I."/>
            <person name="Brannstrom I.O."/>
            <person name="Guillou S."/>
            <person name="Cros-Aarteil S."/>
            <person name="Calhoun S."/>
            <person name="Haridas S."/>
            <person name="Kuo A."/>
            <person name="Mondo S."/>
            <person name="Pangilinan J."/>
            <person name="Riley R."/>
            <person name="Labutti K."/>
            <person name="Andreopoulos B."/>
            <person name="Lipzen A."/>
            <person name="Chen C."/>
            <person name="Yanf M."/>
            <person name="Daum C."/>
            <person name="Ng V."/>
            <person name="Clum A."/>
            <person name="Ohm R."/>
            <person name="Martin F."/>
            <person name="Silar P."/>
            <person name="Natvig D."/>
            <person name="Lalanne C."/>
            <person name="Gautier V."/>
            <person name="Ament-Velasquez S.L."/>
            <person name="Kruys A."/>
            <person name="Hutchinson M.I."/>
            <person name="Powell A.J."/>
            <person name="Barry K."/>
            <person name="Miller A.N."/>
            <person name="Grigoriev I.V."/>
            <person name="Debuchy R."/>
            <person name="Gladieux P."/>
            <person name="Thoren M.H."/>
            <person name="Johannesson H."/>
        </authorList>
    </citation>
    <scope>NUCLEOTIDE SEQUENCE</scope>
    <source>
        <strain evidence="2">PSN309</strain>
    </source>
</reference>
<keyword evidence="1" id="KW-0732">Signal</keyword>
<evidence type="ECO:0000313" key="2">
    <source>
        <dbReference type="EMBL" id="KAK4190595.1"/>
    </source>
</evidence>
<proteinExistence type="predicted"/>
<feature type="chain" id="PRO_5043050374" evidence="1">
    <location>
        <begin position="18"/>
        <end position="185"/>
    </location>
</feature>
<dbReference type="Proteomes" id="UP001302126">
    <property type="component" value="Unassembled WGS sequence"/>
</dbReference>
<feature type="signal peptide" evidence="1">
    <location>
        <begin position="1"/>
        <end position="17"/>
    </location>
</feature>
<accession>A0AAN6X0F8</accession>
<keyword evidence="3" id="KW-1185">Reference proteome</keyword>
<comment type="caution">
    <text evidence="2">The sequence shown here is derived from an EMBL/GenBank/DDBJ whole genome shotgun (WGS) entry which is preliminary data.</text>
</comment>
<dbReference type="EMBL" id="MU864365">
    <property type="protein sequence ID" value="KAK4190595.1"/>
    <property type="molecule type" value="Genomic_DNA"/>
</dbReference>
<reference evidence="2" key="1">
    <citation type="journal article" date="2023" name="Mol. Phylogenet. Evol.">
        <title>Genome-scale phylogeny and comparative genomics of the fungal order Sordariales.</title>
        <authorList>
            <person name="Hensen N."/>
            <person name="Bonometti L."/>
            <person name="Westerberg I."/>
            <person name="Brannstrom I.O."/>
            <person name="Guillou S."/>
            <person name="Cros-Aarteil S."/>
            <person name="Calhoun S."/>
            <person name="Haridas S."/>
            <person name="Kuo A."/>
            <person name="Mondo S."/>
            <person name="Pangilinan J."/>
            <person name="Riley R."/>
            <person name="LaButti K."/>
            <person name="Andreopoulos B."/>
            <person name="Lipzen A."/>
            <person name="Chen C."/>
            <person name="Yan M."/>
            <person name="Daum C."/>
            <person name="Ng V."/>
            <person name="Clum A."/>
            <person name="Steindorff A."/>
            <person name="Ohm R.A."/>
            <person name="Martin F."/>
            <person name="Silar P."/>
            <person name="Natvig D.O."/>
            <person name="Lalanne C."/>
            <person name="Gautier V."/>
            <person name="Ament-Velasquez S.L."/>
            <person name="Kruys A."/>
            <person name="Hutchinson M.I."/>
            <person name="Powell A.J."/>
            <person name="Barry K."/>
            <person name="Miller A.N."/>
            <person name="Grigoriev I.V."/>
            <person name="Debuchy R."/>
            <person name="Gladieux P."/>
            <person name="Hiltunen Thoren M."/>
            <person name="Johannesson H."/>
        </authorList>
    </citation>
    <scope>NUCLEOTIDE SEQUENCE</scope>
    <source>
        <strain evidence="2">PSN309</strain>
    </source>
</reference>
<organism evidence="2 3">
    <name type="scientific">Podospora australis</name>
    <dbReference type="NCBI Taxonomy" id="1536484"/>
    <lineage>
        <taxon>Eukaryota</taxon>
        <taxon>Fungi</taxon>
        <taxon>Dikarya</taxon>
        <taxon>Ascomycota</taxon>
        <taxon>Pezizomycotina</taxon>
        <taxon>Sordariomycetes</taxon>
        <taxon>Sordariomycetidae</taxon>
        <taxon>Sordariales</taxon>
        <taxon>Podosporaceae</taxon>
        <taxon>Podospora</taxon>
    </lineage>
</organism>
<gene>
    <name evidence="2" type="ORF">QBC35DRAFT_490052</name>
</gene>
<dbReference type="AlphaFoldDB" id="A0AAN6X0F8"/>